<feature type="compositionally biased region" description="Low complexity" evidence="1">
    <location>
        <begin position="82"/>
        <end position="92"/>
    </location>
</feature>
<proteinExistence type="predicted"/>
<dbReference type="SUPFAM" id="SSF53335">
    <property type="entry name" value="S-adenosyl-L-methionine-dependent methyltransferases"/>
    <property type="match status" value="1"/>
</dbReference>
<dbReference type="AlphaFoldDB" id="K1RD55"/>
<feature type="region of interest" description="Disordered" evidence="1">
    <location>
        <begin position="82"/>
        <end position="106"/>
    </location>
</feature>
<reference evidence="3" key="1">
    <citation type="journal article" date="2012" name="Nature">
        <title>The oyster genome reveals stress adaptation and complexity of shell formation.</title>
        <authorList>
            <person name="Zhang G."/>
            <person name="Fang X."/>
            <person name="Guo X."/>
            <person name="Li L."/>
            <person name="Luo R."/>
            <person name="Xu F."/>
            <person name="Yang P."/>
            <person name="Zhang L."/>
            <person name="Wang X."/>
            <person name="Qi H."/>
            <person name="Xiong Z."/>
            <person name="Que H."/>
            <person name="Xie Y."/>
            <person name="Holland P.W."/>
            <person name="Paps J."/>
            <person name="Zhu Y."/>
            <person name="Wu F."/>
            <person name="Chen Y."/>
            <person name="Wang J."/>
            <person name="Peng C."/>
            <person name="Meng J."/>
            <person name="Yang L."/>
            <person name="Liu J."/>
            <person name="Wen B."/>
            <person name="Zhang N."/>
            <person name="Huang Z."/>
            <person name="Zhu Q."/>
            <person name="Feng Y."/>
            <person name="Mount A."/>
            <person name="Hedgecock D."/>
            <person name="Xu Z."/>
            <person name="Liu Y."/>
            <person name="Domazet-Loso T."/>
            <person name="Du Y."/>
            <person name="Sun X."/>
            <person name="Zhang S."/>
            <person name="Liu B."/>
            <person name="Cheng P."/>
            <person name="Jiang X."/>
            <person name="Li J."/>
            <person name="Fan D."/>
            <person name="Wang W."/>
            <person name="Fu W."/>
            <person name="Wang T."/>
            <person name="Wang B."/>
            <person name="Zhang J."/>
            <person name="Peng Z."/>
            <person name="Li Y."/>
            <person name="Li N."/>
            <person name="Wang J."/>
            <person name="Chen M."/>
            <person name="He Y."/>
            <person name="Tan F."/>
            <person name="Song X."/>
            <person name="Zheng Q."/>
            <person name="Huang R."/>
            <person name="Yang H."/>
            <person name="Du X."/>
            <person name="Chen L."/>
            <person name="Yang M."/>
            <person name="Gaffney P.M."/>
            <person name="Wang S."/>
            <person name="Luo L."/>
            <person name="She Z."/>
            <person name="Ming Y."/>
            <person name="Huang W."/>
            <person name="Zhang S."/>
            <person name="Huang B."/>
            <person name="Zhang Y."/>
            <person name="Qu T."/>
            <person name="Ni P."/>
            <person name="Miao G."/>
            <person name="Wang J."/>
            <person name="Wang Q."/>
            <person name="Steinberg C.E."/>
            <person name="Wang H."/>
            <person name="Li N."/>
            <person name="Qian L."/>
            <person name="Zhang G."/>
            <person name="Li Y."/>
            <person name="Yang H."/>
            <person name="Liu X."/>
            <person name="Wang J."/>
            <person name="Yin Y."/>
            <person name="Wang J."/>
        </authorList>
    </citation>
    <scope>NUCLEOTIDE SEQUENCE [LARGE SCALE GENOMIC DNA]</scope>
    <source>
        <strain evidence="3">05x7-T-G4-1.051#20</strain>
    </source>
</reference>
<dbReference type="NCBIfam" id="TIGR01444">
    <property type="entry name" value="fkbM_fam"/>
    <property type="match status" value="1"/>
</dbReference>
<dbReference type="Gene3D" id="3.40.50.150">
    <property type="entry name" value="Vaccinia Virus protein VP39"/>
    <property type="match status" value="1"/>
</dbReference>
<dbReference type="InterPro" id="IPR052514">
    <property type="entry name" value="SAM-dependent_MTase"/>
</dbReference>
<name>K1RD55_MAGGI</name>
<sequence>MKKQHFILAVAFICMLLGIVQFYMRGRSVSKYSALNLDHGRSREKAEGHVEAEERRYIQEGNPFDLGAAKIEVLSTTARKITTTTPTTKKTTVQPRPEETNKSVDKVEKQANQKAENLKSSDITLTNTDQIKKLETTLEKIKNLSLPVLKANLSKQLEESKIKEKSAATTKHNEQKSLMSDVRIYNWNGSWSLSPMCEEVKVKDFQEATLNTLSGQTPIFVYSETQDKYVSHDIIRTGRWEHHLAVPMVKLLQEDPSLTFLDIGANIGAFTLEMAKLGRKTIAVEPLIDNIKRLCCSVHKGKLGDLVTIVANAISSRHMQVTLGKDLNNVGGTFVNQENPVKKAQIVMNGEYANPVNTILLDDILGLPDKPRRVVIKMDVEGYEHFVLEGGTYFFKQVFVKAVFMEWTYSNNPSIRDSIIKFMVNRDFLPHALSMQDSLLESSYDRWPGNIVWINKSKN</sequence>
<dbReference type="InParanoid" id="K1RD55"/>
<dbReference type="InterPro" id="IPR006342">
    <property type="entry name" value="FkbM_mtfrase"/>
</dbReference>
<organism evidence="3">
    <name type="scientific">Magallana gigas</name>
    <name type="common">Pacific oyster</name>
    <name type="synonym">Crassostrea gigas</name>
    <dbReference type="NCBI Taxonomy" id="29159"/>
    <lineage>
        <taxon>Eukaryota</taxon>
        <taxon>Metazoa</taxon>
        <taxon>Spiralia</taxon>
        <taxon>Lophotrochozoa</taxon>
        <taxon>Mollusca</taxon>
        <taxon>Bivalvia</taxon>
        <taxon>Autobranchia</taxon>
        <taxon>Pteriomorphia</taxon>
        <taxon>Ostreida</taxon>
        <taxon>Ostreoidea</taxon>
        <taxon>Ostreidae</taxon>
        <taxon>Magallana</taxon>
    </lineage>
</organism>
<protein>
    <recommendedName>
        <fullName evidence="2">Methyltransferase FkbM domain-containing protein</fullName>
    </recommendedName>
</protein>
<dbReference type="Pfam" id="PF05050">
    <property type="entry name" value="Methyltransf_21"/>
    <property type="match status" value="1"/>
</dbReference>
<dbReference type="OrthoDB" id="411251at2759"/>
<dbReference type="EMBL" id="JH823226">
    <property type="protein sequence ID" value="EKC41579.1"/>
    <property type="molecule type" value="Genomic_DNA"/>
</dbReference>
<evidence type="ECO:0000313" key="3">
    <source>
        <dbReference type="EMBL" id="EKC41579.1"/>
    </source>
</evidence>
<feature type="domain" description="Methyltransferase FkbM" evidence="2">
    <location>
        <begin position="262"/>
        <end position="426"/>
    </location>
</feature>
<evidence type="ECO:0000256" key="1">
    <source>
        <dbReference type="SAM" id="MobiDB-lite"/>
    </source>
</evidence>
<dbReference type="KEGG" id="crg:105324864"/>
<dbReference type="PANTHER" id="PTHR34203">
    <property type="entry name" value="METHYLTRANSFERASE, FKBM FAMILY PROTEIN"/>
    <property type="match status" value="1"/>
</dbReference>
<dbReference type="PANTHER" id="PTHR34203:SF15">
    <property type="entry name" value="SLL1173 PROTEIN"/>
    <property type="match status" value="1"/>
</dbReference>
<feature type="compositionally biased region" description="Basic and acidic residues" evidence="1">
    <location>
        <begin position="96"/>
        <end position="106"/>
    </location>
</feature>
<evidence type="ECO:0000259" key="2">
    <source>
        <dbReference type="Pfam" id="PF05050"/>
    </source>
</evidence>
<accession>K1RD55</accession>
<dbReference type="HOGENOM" id="CLU_596197_0_0_1"/>
<dbReference type="InterPro" id="IPR029063">
    <property type="entry name" value="SAM-dependent_MTases_sf"/>
</dbReference>
<gene>
    <name evidence="3" type="ORF">CGI_10022130</name>
</gene>